<feature type="compositionally biased region" description="Basic residues" evidence="1">
    <location>
        <begin position="146"/>
        <end position="159"/>
    </location>
</feature>
<dbReference type="EMBL" id="JBHTEY010000004">
    <property type="protein sequence ID" value="MFC7615594.1"/>
    <property type="molecule type" value="Genomic_DNA"/>
</dbReference>
<reference evidence="3" key="1">
    <citation type="journal article" date="2019" name="Int. J. Syst. Evol. Microbiol.">
        <title>The Global Catalogue of Microorganisms (GCM) 10K type strain sequencing project: providing services to taxonomists for standard genome sequencing and annotation.</title>
        <authorList>
            <consortium name="The Broad Institute Genomics Platform"/>
            <consortium name="The Broad Institute Genome Sequencing Center for Infectious Disease"/>
            <person name="Wu L."/>
            <person name="Ma J."/>
        </authorList>
    </citation>
    <scope>NUCLEOTIDE SEQUENCE [LARGE SCALE GENOMIC DNA]</scope>
    <source>
        <strain evidence="3">JCM 17695</strain>
    </source>
</reference>
<gene>
    <name evidence="2" type="ORF">ACFQV2_20900</name>
</gene>
<proteinExistence type="predicted"/>
<dbReference type="Gene3D" id="3.90.1150.10">
    <property type="entry name" value="Aspartate Aminotransferase, domain 1"/>
    <property type="match status" value="1"/>
</dbReference>
<sequence>MHRICGNAADLADLLHADPRVRAAGAIHHPLLPDHPDHAVARRLPYVTGFANFLHGESDRNTRPGLTPMIDRILAHARDLGVQVTKGASFGFSVPRASPADPMGEGEPTFLRLYAGDREDQVPALAEAVGRALAEYPRRASGGTRGPRRARSRARSATC</sequence>
<protein>
    <submittedName>
        <fullName evidence="2">Uncharacterized protein</fullName>
    </submittedName>
</protein>
<organism evidence="2 3">
    <name type="scientific">Actinokineospora soli</name>
    <dbReference type="NCBI Taxonomy" id="1048753"/>
    <lineage>
        <taxon>Bacteria</taxon>
        <taxon>Bacillati</taxon>
        <taxon>Actinomycetota</taxon>
        <taxon>Actinomycetes</taxon>
        <taxon>Pseudonocardiales</taxon>
        <taxon>Pseudonocardiaceae</taxon>
        <taxon>Actinokineospora</taxon>
    </lineage>
</organism>
<keyword evidence="3" id="KW-1185">Reference proteome</keyword>
<name>A0ABW2TPI3_9PSEU</name>
<evidence type="ECO:0000256" key="1">
    <source>
        <dbReference type="SAM" id="MobiDB-lite"/>
    </source>
</evidence>
<dbReference type="Proteomes" id="UP001596512">
    <property type="component" value="Unassembled WGS sequence"/>
</dbReference>
<feature type="region of interest" description="Disordered" evidence="1">
    <location>
        <begin position="137"/>
        <end position="159"/>
    </location>
</feature>
<accession>A0ABW2TPI3</accession>
<evidence type="ECO:0000313" key="3">
    <source>
        <dbReference type="Proteomes" id="UP001596512"/>
    </source>
</evidence>
<dbReference type="InterPro" id="IPR015422">
    <property type="entry name" value="PyrdxlP-dep_Trfase_small"/>
</dbReference>
<comment type="caution">
    <text evidence="2">The sequence shown here is derived from an EMBL/GenBank/DDBJ whole genome shotgun (WGS) entry which is preliminary data.</text>
</comment>
<evidence type="ECO:0000313" key="2">
    <source>
        <dbReference type="EMBL" id="MFC7615594.1"/>
    </source>
</evidence>